<dbReference type="InterPro" id="IPR001173">
    <property type="entry name" value="Glyco_trans_2-like"/>
</dbReference>
<dbReference type="InterPro" id="IPR029044">
    <property type="entry name" value="Nucleotide-diphossugar_trans"/>
</dbReference>
<dbReference type="CDD" id="cd00761">
    <property type="entry name" value="Glyco_tranf_GTA_type"/>
    <property type="match status" value="1"/>
</dbReference>
<dbReference type="EMBL" id="CADCTW010000086">
    <property type="protein sequence ID" value="CAA9316051.1"/>
    <property type="molecule type" value="Genomic_DNA"/>
</dbReference>
<name>A0A6J4KW67_9BACT</name>
<evidence type="ECO:0000256" key="2">
    <source>
        <dbReference type="ARBA" id="ARBA00022676"/>
    </source>
</evidence>
<dbReference type="AlphaFoldDB" id="A0A6J4KW67"/>
<evidence type="ECO:0000313" key="5">
    <source>
        <dbReference type="EMBL" id="CAA9316051.1"/>
    </source>
</evidence>
<proteinExistence type="inferred from homology"/>
<keyword evidence="2" id="KW-0328">Glycosyltransferase</keyword>
<dbReference type="PANTHER" id="PTHR43179">
    <property type="entry name" value="RHAMNOSYLTRANSFERASE WBBL"/>
    <property type="match status" value="1"/>
</dbReference>
<reference evidence="5" key="1">
    <citation type="submission" date="2020-02" db="EMBL/GenBank/DDBJ databases">
        <authorList>
            <person name="Meier V. D."/>
        </authorList>
    </citation>
    <scope>NUCLEOTIDE SEQUENCE</scope>
    <source>
        <strain evidence="5">AVDCRST_MAG68</strain>
    </source>
</reference>
<evidence type="ECO:0000259" key="4">
    <source>
        <dbReference type="Pfam" id="PF00535"/>
    </source>
</evidence>
<dbReference type="SUPFAM" id="SSF53448">
    <property type="entry name" value="Nucleotide-diphospho-sugar transferases"/>
    <property type="match status" value="1"/>
</dbReference>
<evidence type="ECO:0000256" key="1">
    <source>
        <dbReference type="ARBA" id="ARBA00006739"/>
    </source>
</evidence>
<sequence length="282" mass="30786">MNKASATSFSLVLATLGRTAELGRFLAALDAQTARGFELIVVDQNGDDRLLPVLAPFRGRFPIRHLTSAPGLSRARNVALPHAAGDVVAFPDDDCLYPADLLERTARFFQTHSDTHGIVVRPLGDDGATLLEYRDEPATVSRLNLFGRAISYTLFVRREVVEAVGGFDETLGLGAATPWGAGEDIDYPLRALEAGFRLAYVPELAVVHPLHGGPERTLQRAFPYAAGFGRVCRKHGFPAWYMGYHLCRSLAGVLAGVSTGRPHKARVHWRALRGKLHGWRAP</sequence>
<organism evidence="5">
    <name type="scientific">uncultured Gemmatimonadota bacterium</name>
    <dbReference type="NCBI Taxonomy" id="203437"/>
    <lineage>
        <taxon>Bacteria</taxon>
        <taxon>Pseudomonadati</taxon>
        <taxon>Gemmatimonadota</taxon>
        <taxon>environmental samples</taxon>
    </lineage>
</organism>
<dbReference type="PANTHER" id="PTHR43179:SF12">
    <property type="entry name" value="GALACTOFURANOSYLTRANSFERASE GLFT2"/>
    <property type="match status" value="1"/>
</dbReference>
<evidence type="ECO:0000256" key="3">
    <source>
        <dbReference type="ARBA" id="ARBA00022679"/>
    </source>
</evidence>
<protein>
    <submittedName>
        <fullName evidence="5">Glycosyltransferase</fullName>
    </submittedName>
</protein>
<gene>
    <name evidence="5" type="ORF">AVDCRST_MAG68-1567</name>
</gene>
<keyword evidence="3 5" id="KW-0808">Transferase</keyword>
<feature type="domain" description="Glycosyltransferase 2-like" evidence="4">
    <location>
        <begin position="10"/>
        <end position="136"/>
    </location>
</feature>
<dbReference type="Gene3D" id="3.90.550.10">
    <property type="entry name" value="Spore Coat Polysaccharide Biosynthesis Protein SpsA, Chain A"/>
    <property type="match status" value="1"/>
</dbReference>
<comment type="similarity">
    <text evidence="1">Belongs to the glycosyltransferase 2 family.</text>
</comment>
<dbReference type="GO" id="GO:0016757">
    <property type="term" value="F:glycosyltransferase activity"/>
    <property type="evidence" value="ECO:0007669"/>
    <property type="project" value="UniProtKB-KW"/>
</dbReference>
<accession>A0A6J4KW67</accession>
<dbReference type="Pfam" id="PF00535">
    <property type="entry name" value="Glycos_transf_2"/>
    <property type="match status" value="1"/>
</dbReference>